<dbReference type="OrthoDB" id="823504at2759"/>
<dbReference type="AlphaFoldDB" id="A0A3R7SYB5"/>
<protein>
    <recommendedName>
        <fullName evidence="9">Chorion peroxidase</fullName>
    </recommendedName>
</protein>
<dbReference type="GO" id="GO:0046872">
    <property type="term" value="F:metal ion binding"/>
    <property type="evidence" value="ECO:0007669"/>
    <property type="project" value="UniProtKB-KW"/>
</dbReference>
<evidence type="ECO:0008006" key="9">
    <source>
        <dbReference type="Google" id="ProtNLM"/>
    </source>
</evidence>
<feature type="transmembrane region" description="Helical" evidence="6">
    <location>
        <begin position="52"/>
        <end position="80"/>
    </location>
</feature>
<evidence type="ECO:0000313" key="7">
    <source>
        <dbReference type="EMBL" id="ROT81056.1"/>
    </source>
</evidence>
<dbReference type="InterPro" id="IPR019791">
    <property type="entry name" value="Haem_peroxidase_animal"/>
</dbReference>
<dbReference type="GO" id="GO:0020037">
    <property type="term" value="F:heme binding"/>
    <property type="evidence" value="ECO:0007669"/>
    <property type="project" value="InterPro"/>
</dbReference>
<keyword evidence="6" id="KW-0472">Membrane</keyword>
<evidence type="ECO:0000256" key="3">
    <source>
        <dbReference type="ARBA" id="ARBA00022559"/>
    </source>
</evidence>
<keyword evidence="6" id="KW-0812">Transmembrane</keyword>
<organism evidence="7 8">
    <name type="scientific">Penaeus vannamei</name>
    <name type="common">Whiteleg shrimp</name>
    <name type="synonym">Litopenaeus vannamei</name>
    <dbReference type="NCBI Taxonomy" id="6689"/>
    <lineage>
        <taxon>Eukaryota</taxon>
        <taxon>Metazoa</taxon>
        <taxon>Ecdysozoa</taxon>
        <taxon>Arthropoda</taxon>
        <taxon>Crustacea</taxon>
        <taxon>Multicrustacea</taxon>
        <taxon>Malacostraca</taxon>
        <taxon>Eumalacostraca</taxon>
        <taxon>Eucarida</taxon>
        <taxon>Decapoda</taxon>
        <taxon>Dendrobranchiata</taxon>
        <taxon>Penaeoidea</taxon>
        <taxon>Penaeidae</taxon>
        <taxon>Penaeus</taxon>
    </lineage>
</organism>
<comment type="subcellular location">
    <subcellularLocation>
        <location evidence="1">Secreted</location>
    </subcellularLocation>
</comment>
<keyword evidence="5" id="KW-0349">Heme</keyword>
<dbReference type="PANTHER" id="PTHR11475">
    <property type="entry name" value="OXIDASE/PEROXIDASE"/>
    <property type="match status" value="1"/>
</dbReference>
<keyword evidence="5" id="KW-0479">Metal-binding</keyword>
<dbReference type="Gene3D" id="1.10.640.10">
    <property type="entry name" value="Haem peroxidase domain superfamily, animal type"/>
    <property type="match status" value="1"/>
</dbReference>
<name>A0A3R7SYB5_PENVA</name>
<dbReference type="GO" id="GO:0005576">
    <property type="term" value="C:extracellular region"/>
    <property type="evidence" value="ECO:0007669"/>
    <property type="project" value="UniProtKB-SubCell"/>
</dbReference>
<dbReference type="PANTHER" id="PTHR11475:SF4">
    <property type="entry name" value="CHORION PEROXIDASE"/>
    <property type="match status" value="1"/>
</dbReference>
<accession>A0A3R7SYB5</accession>
<feature type="transmembrane region" description="Helical" evidence="6">
    <location>
        <begin position="92"/>
        <end position="112"/>
    </location>
</feature>
<gene>
    <name evidence="7" type="ORF">C7M84_000189</name>
</gene>
<keyword evidence="3" id="KW-0575">Peroxidase</keyword>
<keyword evidence="5" id="KW-0408">Iron</keyword>
<sequence length="710" mass="77972">MRRDALLALSLVSSRTLLTTLEIVLVVSLWTGLLSVLSLSSLSRGALCLLPLAFALTLSLLSCSFDLLLSFARCLFVTLLSSPHVCAISVRWGFLLSSFSLLSCFLSLSLSLNLSNEFVAFDLPLQGSLSLSDEFCNKTKIREVPADCEAYRRYRSIDGTCNNFNNPLWGASMTPLLRYLPPFYDDDAQSRVSKEQPHQSLETTISFSAILSNSSLCAPPSTPQSLPDSLHHRRDMAGRTVLYKAHSLGTEHLALSSRSSIRTALRPETLYLCKDGKDLPCCPDVLGDDPSLIHPECAPIAIPEEDPFYAAFNQTCMEFVRSVADWQCELGPRMQVNEKTSYLDGSVVYGTDLAQSNSLRTFVGGLLTHQMTDGEELLPPNPSMAECNKEAMASKGHFCFKSGDKRVNVQPHLTALHIVFSRRHNLIAKDLAGLNPAWDDEKLFQETRRIVVAELQHVVYAEYVASVLGPLYMRRFDLLPLKGEKRTTFYTAEINAAVSASFSGAAFRFGHSQIPGNLQEMDAHGDTSSQSMSSAFMNPFSLYTKGTLANLVRGELAQSATQVDCFFTPQGRTRGGRGGEGLNYLMLLLARSRRPLPRPPPPVAGRLFRGELPFGLDLVAVNVQRGRDHGLPPYTAMRAVCNLPLVASFADLQPDIDGQAVKNLESMYSHVDDIDLFIGGLMEQPVPGGLVGPTFACILADQFLRLKVGD</sequence>
<evidence type="ECO:0000313" key="8">
    <source>
        <dbReference type="Proteomes" id="UP000283509"/>
    </source>
</evidence>
<feature type="binding site" description="axial binding residue" evidence="5">
    <location>
        <position position="511"/>
    </location>
    <ligand>
        <name>heme b</name>
        <dbReference type="ChEBI" id="CHEBI:60344"/>
    </ligand>
    <ligandPart>
        <name>Fe</name>
        <dbReference type="ChEBI" id="CHEBI:18248"/>
    </ligandPart>
</feature>
<evidence type="ECO:0000256" key="6">
    <source>
        <dbReference type="SAM" id="Phobius"/>
    </source>
</evidence>
<dbReference type="InterPro" id="IPR010255">
    <property type="entry name" value="Haem_peroxidase_sf"/>
</dbReference>
<evidence type="ECO:0000256" key="2">
    <source>
        <dbReference type="ARBA" id="ARBA00022525"/>
    </source>
</evidence>
<dbReference type="CDD" id="cd09823">
    <property type="entry name" value="peroxinectin_like"/>
    <property type="match status" value="1"/>
</dbReference>
<dbReference type="SUPFAM" id="SSF48113">
    <property type="entry name" value="Heme-dependent peroxidases"/>
    <property type="match status" value="1"/>
</dbReference>
<evidence type="ECO:0000256" key="5">
    <source>
        <dbReference type="PIRSR" id="PIRSR619791-2"/>
    </source>
</evidence>
<keyword evidence="4" id="KW-0325">Glycoprotein</keyword>
<keyword evidence="6" id="KW-1133">Transmembrane helix</keyword>
<evidence type="ECO:0000256" key="1">
    <source>
        <dbReference type="ARBA" id="ARBA00004613"/>
    </source>
</evidence>
<dbReference type="Proteomes" id="UP000283509">
    <property type="component" value="Unassembled WGS sequence"/>
</dbReference>
<feature type="non-terminal residue" evidence="7">
    <location>
        <position position="710"/>
    </location>
</feature>
<keyword evidence="3" id="KW-0560">Oxidoreductase</keyword>
<dbReference type="EMBL" id="QCYY01001031">
    <property type="protein sequence ID" value="ROT81056.1"/>
    <property type="molecule type" value="Genomic_DNA"/>
</dbReference>
<comment type="caution">
    <text evidence="7">The sequence shown here is derived from an EMBL/GenBank/DDBJ whole genome shotgun (WGS) entry which is preliminary data.</text>
</comment>
<dbReference type="InterPro" id="IPR037120">
    <property type="entry name" value="Haem_peroxidase_sf_animal"/>
</dbReference>
<dbReference type="PRINTS" id="PR00457">
    <property type="entry name" value="ANPEROXIDASE"/>
</dbReference>
<feature type="transmembrane region" description="Helical" evidence="6">
    <location>
        <begin position="21"/>
        <end position="40"/>
    </location>
</feature>
<keyword evidence="2" id="KW-0964">Secreted</keyword>
<proteinExistence type="predicted"/>
<reference evidence="7 8" key="2">
    <citation type="submission" date="2019-01" db="EMBL/GenBank/DDBJ databases">
        <title>The decoding of complex shrimp genome reveals the adaptation for benthos swimmer, frequently molting mechanism and breeding impact on genome.</title>
        <authorList>
            <person name="Sun Y."/>
            <person name="Gao Y."/>
            <person name="Yu Y."/>
        </authorList>
    </citation>
    <scope>NUCLEOTIDE SEQUENCE [LARGE SCALE GENOMIC DNA]</scope>
    <source>
        <tissue evidence="7">Muscle</tissue>
    </source>
</reference>
<dbReference type="PROSITE" id="PS50292">
    <property type="entry name" value="PEROXIDASE_3"/>
    <property type="match status" value="1"/>
</dbReference>
<dbReference type="GO" id="GO:0004601">
    <property type="term" value="F:peroxidase activity"/>
    <property type="evidence" value="ECO:0007669"/>
    <property type="project" value="UniProtKB-KW"/>
</dbReference>
<keyword evidence="8" id="KW-1185">Reference proteome</keyword>
<dbReference type="GO" id="GO:0006979">
    <property type="term" value="P:response to oxidative stress"/>
    <property type="evidence" value="ECO:0007669"/>
    <property type="project" value="InterPro"/>
</dbReference>
<reference evidence="7 8" key="1">
    <citation type="submission" date="2018-04" db="EMBL/GenBank/DDBJ databases">
        <authorList>
            <person name="Zhang X."/>
            <person name="Yuan J."/>
            <person name="Li F."/>
            <person name="Xiang J."/>
        </authorList>
    </citation>
    <scope>NUCLEOTIDE SEQUENCE [LARGE SCALE GENOMIC DNA]</scope>
    <source>
        <tissue evidence="7">Muscle</tissue>
    </source>
</reference>
<dbReference type="Pfam" id="PF03098">
    <property type="entry name" value="An_peroxidase"/>
    <property type="match status" value="3"/>
</dbReference>
<evidence type="ECO:0000256" key="4">
    <source>
        <dbReference type="ARBA" id="ARBA00023180"/>
    </source>
</evidence>